<protein>
    <recommendedName>
        <fullName evidence="3">DUF1127 domain-containing protein</fullName>
    </recommendedName>
</protein>
<proteinExistence type="predicted"/>
<reference evidence="1 2" key="1">
    <citation type="submission" date="2023-08" db="EMBL/GenBank/DDBJ databases">
        <title>Implementing the SeqCode for naming new Mesorhizobium species isolated from Vachellia karroo root nodules.</title>
        <authorList>
            <person name="Van Lill M."/>
        </authorList>
    </citation>
    <scope>NUCLEOTIDE SEQUENCE [LARGE SCALE GENOMIC DNA]</scope>
    <source>
        <strain evidence="1 2">VK4B</strain>
    </source>
</reference>
<organism evidence="1 2">
    <name type="scientific">Mesorhizobium abyssinicae</name>
    <dbReference type="NCBI Taxonomy" id="1209958"/>
    <lineage>
        <taxon>Bacteria</taxon>
        <taxon>Pseudomonadati</taxon>
        <taxon>Pseudomonadota</taxon>
        <taxon>Alphaproteobacteria</taxon>
        <taxon>Hyphomicrobiales</taxon>
        <taxon>Phyllobacteriaceae</taxon>
        <taxon>Mesorhizobium</taxon>
    </lineage>
</organism>
<evidence type="ECO:0008006" key="3">
    <source>
        <dbReference type="Google" id="ProtNLM"/>
    </source>
</evidence>
<accession>A0ABU5ATP9</accession>
<dbReference type="RefSeq" id="WP_320321476.1">
    <property type="nucleotide sequence ID" value="NZ_JAVIIP010000014.1"/>
</dbReference>
<keyword evidence="2" id="KW-1185">Reference proteome</keyword>
<name>A0ABU5ATP9_9HYPH</name>
<dbReference type="Proteomes" id="UP001276564">
    <property type="component" value="Unassembled WGS sequence"/>
</dbReference>
<dbReference type="EMBL" id="JAVIIP010000014">
    <property type="protein sequence ID" value="MDX8540591.1"/>
    <property type="molecule type" value="Genomic_DNA"/>
</dbReference>
<gene>
    <name evidence="1" type="ORF">RFM23_23490</name>
</gene>
<evidence type="ECO:0000313" key="1">
    <source>
        <dbReference type="EMBL" id="MDX8540591.1"/>
    </source>
</evidence>
<sequence>MTTIVSFIGATADNRRQNRRQASPSRLYRFACAATSALLWLPRFWKTRGELAVLAAMSECERRDIGLTVFDVENALTLPVDRDPTEVLAKVVEDRRQRREF</sequence>
<comment type="caution">
    <text evidence="1">The sequence shown here is derived from an EMBL/GenBank/DDBJ whole genome shotgun (WGS) entry which is preliminary data.</text>
</comment>
<evidence type="ECO:0000313" key="2">
    <source>
        <dbReference type="Proteomes" id="UP001276564"/>
    </source>
</evidence>